<dbReference type="GO" id="GO:0018773">
    <property type="term" value="F:acetylpyruvate hydrolase activity"/>
    <property type="evidence" value="ECO:0007669"/>
    <property type="project" value="TreeGrafter"/>
</dbReference>
<evidence type="ECO:0000313" key="3">
    <source>
        <dbReference type="EMBL" id="AUF73405.1"/>
    </source>
</evidence>
<gene>
    <name evidence="3" type="primary">dsmE</name>
</gene>
<keyword evidence="1" id="KW-0479">Metal-binding</keyword>
<feature type="domain" description="Fumarylacetoacetase-like C-terminal" evidence="2">
    <location>
        <begin position="28"/>
        <end position="216"/>
    </location>
</feature>
<proteinExistence type="predicted"/>
<evidence type="ECO:0000256" key="1">
    <source>
        <dbReference type="ARBA" id="ARBA00022723"/>
    </source>
</evidence>
<name>A0A2H4ZC35_9SPHN</name>
<protein>
    <submittedName>
        <fullName evidence="3">DsmE</fullName>
    </submittedName>
</protein>
<dbReference type="OrthoDB" id="5197601at2"/>
<dbReference type="PANTHER" id="PTHR11820">
    <property type="entry name" value="ACYLPYRUVASE"/>
    <property type="match status" value="1"/>
</dbReference>
<dbReference type="AlphaFoldDB" id="A0A2H4ZC35"/>
<dbReference type="KEGG" id="rdi:CMV14_13110"/>
<dbReference type="RefSeq" id="WP_066967582.1">
    <property type="nucleotide sequence ID" value="NZ_CP023449.1"/>
</dbReference>
<organism evidence="3">
    <name type="scientific">Rhizorhabdus dicambivorans</name>
    <dbReference type="NCBI Taxonomy" id="1850238"/>
    <lineage>
        <taxon>Bacteria</taxon>
        <taxon>Pseudomonadati</taxon>
        <taxon>Pseudomonadota</taxon>
        <taxon>Alphaproteobacteria</taxon>
        <taxon>Sphingomonadales</taxon>
        <taxon>Sphingomonadaceae</taxon>
        <taxon>Rhizorhabdus</taxon>
    </lineage>
</organism>
<dbReference type="InterPro" id="IPR036663">
    <property type="entry name" value="Fumarylacetoacetase_C_sf"/>
</dbReference>
<dbReference type="Gene3D" id="3.90.850.10">
    <property type="entry name" value="Fumarylacetoacetase-like, C-terminal domain"/>
    <property type="match status" value="1"/>
</dbReference>
<accession>A0A2H4ZC35</accession>
<reference evidence="3" key="1">
    <citation type="journal article" date="2018" name="Appl. Environ. Microbiol.">
        <title>The catabolism of 3,6-Dichlorosalicylate is Initiated by the Cytochrome P450 Monooxygenase System DsmABC in Rhizorhabdus dicambivorans Ndbn-20.</title>
        <authorList>
            <person name="Li N."/>
            <person name="Yao L."/>
            <person name="He Q."/>
            <person name="Qiu J."/>
            <person name="Cheng D."/>
            <person name="Ding D."/>
            <person name="Tao Q."/>
            <person name="He J."/>
            <person name="Jiang J."/>
        </authorList>
    </citation>
    <scope>NUCLEOTIDE SEQUENCE</scope>
    <source>
        <strain evidence="3">Ndbn-20</strain>
    </source>
</reference>
<dbReference type="InterPro" id="IPR011234">
    <property type="entry name" value="Fumarylacetoacetase-like_C"/>
</dbReference>
<dbReference type="SUPFAM" id="SSF56529">
    <property type="entry name" value="FAH"/>
    <property type="match status" value="1"/>
</dbReference>
<dbReference type="EMBL" id="MG494382">
    <property type="protein sequence ID" value="AUF73405.1"/>
    <property type="molecule type" value="Genomic_DNA"/>
</dbReference>
<sequence length="300" mass="33029">MSQYTHEPARVATALIEGSDQLYPVRRIFCVGRNYAAHAREMGRDPDAEPPFFFTKFPETIVPSGSEIAYPPGTSNYHYEMELVVALSGPLHNAGLDDIPGAVFGYCTGLDMTRRDLQLAARETGRPWDLGKNFDESAVLGKIVPMGDTLFTEGAITLSVGDDAKQSSDISSMIWSVAEILVELSKYYDLGEGDLIFTGTPEKATNYRSGDELAVEYLAAYHLPRNVRLGMQGSYYKQLSDDRINDISVPGGNRGEAASIGPMISFPLGKVLVAFKYQGEVMARNRPKGDRIWLQTVNKL</sequence>
<dbReference type="GO" id="GO:0046872">
    <property type="term" value="F:metal ion binding"/>
    <property type="evidence" value="ECO:0007669"/>
    <property type="project" value="UniProtKB-KW"/>
</dbReference>
<dbReference type="Pfam" id="PF01557">
    <property type="entry name" value="FAA_hydrolase"/>
    <property type="match status" value="1"/>
</dbReference>
<evidence type="ECO:0000259" key="2">
    <source>
        <dbReference type="Pfam" id="PF01557"/>
    </source>
</evidence>
<dbReference type="PANTHER" id="PTHR11820:SF90">
    <property type="entry name" value="FLUTATHIONE S-TRANSFERASE"/>
    <property type="match status" value="1"/>
</dbReference>